<evidence type="ECO:0000256" key="1">
    <source>
        <dbReference type="ARBA" id="ARBA00023015"/>
    </source>
</evidence>
<dbReference type="EMBL" id="JBHRUH010000040">
    <property type="protein sequence ID" value="MFC3294111.1"/>
    <property type="molecule type" value="Genomic_DNA"/>
</dbReference>
<sequence>MKPMSYSPSPAAMPRPARRLTVADFTTYEHRYHLTHRFPSLSKRHCSLGGCMVAEGYIGECQPCRSLQLIGSDLNVYQTYETHAREDAPAHVSIIVMLEGCAELELGDRRCTLTPGSGLLLAYACQQTLSARHIAGQRVRAVNLTVLKQAQEHDSRLASLAPLLQAQGGLWSLSVPEGLRQSLAEWLCLQAQGNAALLQAEGLALQLLSHALSAYDSTLVPRLPLPTGSQPASSRDQRLLERVRTQLDSHPGDAHSLRTLAELGCMSPSSLREKFRQAYGQSIFDYLRERRLALAYQLLRKGESVQQVATQVGYRHATNFATAFRQRYGVAPSDARNCQG</sequence>
<evidence type="ECO:0000259" key="4">
    <source>
        <dbReference type="PROSITE" id="PS01124"/>
    </source>
</evidence>
<dbReference type="SUPFAM" id="SSF46689">
    <property type="entry name" value="Homeodomain-like"/>
    <property type="match status" value="2"/>
</dbReference>
<gene>
    <name evidence="5" type="ORF">ACFOEI_18875</name>
</gene>
<reference evidence="6" key="1">
    <citation type="journal article" date="2019" name="Int. J. Syst. Evol. Microbiol.">
        <title>The Global Catalogue of Microorganisms (GCM) 10K type strain sequencing project: providing services to taxonomists for standard genome sequencing and annotation.</title>
        <authorList>
            <consortium name="The Broad Institute Genomics Platform"/>
            <consortium name="The Broad Institute Genome Sequencing Center for Infectious Disease"/>
            <person name="Wu L."/>
            <person name="Ma J."/>
        </authorList>
    </citation>
    <scope>NUCLEOTIDE SEQUENCE [LARGE SCALE GENOMIC DNA]</scope>
    <source>
        <strain evidence="6">KCTC 12847</strain>
    </source>
</reference>
<protein>
    <submittedName>
        <fullName evidence="5">Helix-turn-helix transcriptional regulator</fullName>
    </submittedName>
</protein>
<dbReference type="RefSeq" id="WP_156817482.1">
    <property type="nucleotide sequence ID" value="NZ_BMXD01000009.1"/>
</dbReference>
<dbReference type="PRINTS" id="PR00032">
    <property type="entry name" value="HTHARAC"/>
</dbReference>
<evidence type="ECO:0000256" key="3">
    <source>
        <dbReference type="ARBA" id="ARBA00023163"/>
    </source>
</evidence>
<evidence type="ECO:0000313" key="5">
    <source>
        <dbReference type="EMBL" id="MFC3294111.1"/>
    </source>
</evidence>
<dbReference type="InterPro" id="IPR053142">
    <property type="entry name" value="PchR_regulatory_protein"/>
</dbReference>
<name>A0ABV7M5D7_9GAMM</name>
<keyword evidence="2" id="KW-0238">DNA-binding</keyword>
<dbReference type="InterPro" id="IPR020449">
    <property type="entry name" value="Tscrpt_reg_AraC-type_HTH"/>
</dbReference>
<comment type="caution">
    <text evidence="5">The sequence shown here is derived from an EMBL/GenBank/DDBJ whole genome shotgun (WGS) entry which is preliminary data.</text>
</comment>
<dbReference type="InterPro" id="IPR018060">
    <property type="entry name" value="HTH_AraC"/>
</dbReference>
<proteinExistence type="predicted"/>
<dbReference type="PANTHER" id="PTHR47893">
    <property type="entry name" value="REGULATORY PROTEIN PCHR"/>
    <property type="match status" value="1"/>
</dbReference>
<feature type="domain" description="HTH araC/xylS-type" evidence="4">
    <location>
        <begin position="241"/>
        <end position="338"/>
    </location>
</feature>
<organism evidence="5 6">
    <name type="scientific">Modicisalibacter luteus</name>
    <dbReference type="NCBI Taxonomy" id="453962"/>
    <lineage>
        <taxon>Bacteria</taxon>
        <taxon>Pseudomonadati</taxon>
        <taxon>Pseudomonadota</taxon>
        <taxon>Gammaproteobacteria</taxon>
        <taxon>Oceanospirillales</taxon>
        <taxon>Halomonadaceae</taxon>
        <taxon>Modicisalibacter</taxon>
    </lineage>
</organism>
<accession>A0ABV7M5D7</accession>
<dbReference type="Proteomes" id="UP001595640">
    <property type="component" value="Unassembled WGS sequence"/>
</dbReference>
<dbReference type="Pfam" id="PF12833">
    <property type="entry name" value="HTH_18"/>
    <property type="match status" value="1"/>
</dbReference>
<evidence type="ECO:0000313" key="6">
    <source>
        <dbReference type="Proteomes" id="UP001595640"/>
    </source>
</evidence>
<keyword evidence="3" id="KW-0804">Transcription</keyword>
<evidence type="ECO:0000256" key="2">
    <source>
        <dbReference type="ARBA" id="ARBA00023125"/>
    </source>
</evidence>
<dbReference type="InterPro" id="IPR009057">
    <property type="entry name" value="Homeodomain-like_sf"/>
</dbReference>
<dbReference type="PROSITE" id="PS01124">
    <property type="entry name" value="HTH_ARAC_FAMILY_2"/>
    <property type="match status" value="1"/>
</dbReference>
<dbReference type="SMART" id="SM00342">
    <property type="entry name" value="HTH_ARAC"/>
    <property type="match status" value="1"/>
</dbReference>
<dbReference type="PANTHER" id="PTHR47893:SF1">
    <property type="entry name" value="REGULATORY PROTEIN PCHR"/>
    <property type="match status" value="1"/>
</dbReference>
<keyword evidence="1" id="KW-0805">Transcription regulation</keyword>
<keyword evidence="6" id="KW-1185">Reference proteome</keyword>
<dbReference type="Gene3D" id="1.10.10.60">
    <property type="entry name" value="Homeodomain-like"/>
    <property type="match status" value="1"/>
</dbReference>